<evidence type="ECO:0000313" key="7">
    <source>
        <dbReference type="EMBL" id="TCP21787.1"/>
    </source>
</evidence>
<protein>
    <submittedName>
        <fullName evidence="7">Fructokinase</fullName>
    </submittedName>
</protein>
<proteinExistence type="inferred from homology"/>
<dbReference type="Gene3D" id="3.40.1190.20">
    <property type="match status" value="1"/>
</dbReference>
<dbReference type="OrthoDB" id="9795789at2"/>
<dbReference type="Proteomes" id="UP000295733">
    <property type="component" value="Unassembled WGS sequence"/>
</dbReference>
<dbReference type="EMBL" id="SLXL01000009">
    <property type="protein sequence ID" value="TCP21787.1"/>
    <property type="molecule type" value="Genomic_DNA"/>
</dbReference>
<comment type="similarity">
    <text evidence="1">Belongs to the carbohydrate kinase PfkB family.</text>
</comment>
<name>A0A4R2NJX9_RHOAD</name>
<dbReference type="GO" id="GO:0016301">
    <property type="term" value="F:kinase activity"/>
    <property type="evidence" value="ECO:0007669"/>
    <property type="project" value="UniProtKB-KW"/>
</dbReference>
<organism evidence="7 8">
    <name type="scientific">Rhodovulum adriaticum</name>
    <name type="common">Rhodopseudomonas adriatica</name>
    <dbReference type="NCBI Taxonomy" id="35804"/>
    <lineage>
        <taxon>Bacteria</taxon>
        <taxon>Pseudomonadati</taxon>
        <taxon>Pseudomonadota</taxon>
        <taxon>Alphaproteobacteria</taxon>
        <taxon>Rhodobacterales</taxon>
        <taxon>Paracoccaceae</taxon>
        <taxon>Rhodovulum</taxon>
    </lineage>
</organism>
<keyword evidence="8" id="KW-1185">Reference proteome</keyword>
<sequence>MILCAGEALIDMLPRPGTDCPAPHTGGAAHNTAVALGRLGARVGFFAPVSTDPYGVLLIDALAEAGVDTTLCPRVDRPTTLAHVRLGNGDPEYAFEDENSAGRMLTAADLPDLPDAVEAVLCGGISLAAEPCGSAFEALFHREKAARVTMLDLNIRPDLITDEAAYRARLARMIAAADIVKLSDEDLQWLDDKAEAHPQAQRLLAQGPRLILLTRGAAGVSAYWGASELHLPAPVVQVIDTVGAGDTFNAGLLAALQAAGKLNRTALAGLGAETLEQVLTHAMRAAAVTVSRAGANPPWAHELT</sequence>
<keyword evidence="5" id="KW-0067">ATP-binding</keyword>
<evidence type="ECO:0000256" key="1">
    <source>
        <dbReference type="ARBA" id="ARBA00010688"/>
    </source>
</evidence>
<feature type="domain" description="Carbohydrate kinase PfkB" evidence="6">
    <location>
        <begin position="24"/>
        <end position="298"/>
    </location>
</feature>
<accession>A0A4R2NJX9</accession>
<keyword evidence="4 7" id="KW-0418">Kinase</keyword>
<dbReference type="InterPro" id="IPR050306">
    <property type="entry name" value="PfkB_Carbo_kinase"/>
</dbReference>
<dbReference type="InterPro" id="IPR002173">
    <property type="entry name" value="Carboh/pur_kinase_PfkB_CS"/>
</dbReference>
<dbReference type="InterPro" id="IPR029056">
    <property type="entry name" value="Ribokinase-like"/>
</dbReference>
<keyword evidence="2" id="KW-0808">Transferase</keyword>
<dbReference type="AlphaFoldDB" id="A0A4R2NJX9"/>
<evidence type="ECO:0000259" key="6">
    <source>
        <dbReference type="Pfam" id="PF00294"/>
    </source>
</evidence>
<dbReference type="CDD" id="cd01167">
    <property type="entry name" value="bac_FRK"/>
    <property type="match status" value="1"/>
</dbReference>
<dbReference type="GO" id="GO:0005524">
    <property type="term" value="F:ATP binding"/>
    <property type="evidence" value="ECO:0007669"/>
    <property type="project" value="UniProtKB-KW"/>
</dbReference>
<comment type="caution">
    <text evidence="7">The sequence shown here is derived from an EMBL/GenBank/DDBJ whole genome shotgun (WGS) entry which is preliminary data.</text>
</comment>
<evidence type="ECO:0000256" key="2">
    <source>
        <dbReference type="ARBA" id="ARBA00022679"/>
    </source>
</evidence>
<evidence type="ECO:0000313" key="8">
    <source>
        <dbReference type="Proteomes" id="UP000295733"/>
    </source>
</evidence>
<dbReference type="Pfam" id="PF00294">
    <property type="entry name" value="PfkB"/>
    <property type="match status" value="1"/>
</dbReference>
<gene>
    <name evidence="7" type="ORF">EV656_10939</name>
</gene>
<evidence type="ECO:0000256" key="4">
    <source>
        <dbReference type="ARBA" id="ARBA00022777"/>
    </source>
</evidence>
<reference evidence="7 8" key="1">
    <citation type="submission" date="2019-03" db="EMBL/GenBank/DDBJ databases">
        <title>Genomic Encyclopedia of Type Strains, Phase IV (KMG-IV): sequencing the most valuable type-strain genomes for metagenomic binning, comparative biology and taxonomic classification.</title>
        <authorList>
            <person name="Goeker M."/>
        </authorList>
    </citation>
    <scope>NUCLEOTIDE SEQUENCE [LARGE SCALE GENOMIC DNA]</scope>
    <source>
        <strain evidence="7 8">DSM 2781</strain>
    </source>
</reference>
<evidence type="ECO:0000256" key="5">
    <source>
        <dbReference type="ARBA" id="ARBA00022840"/>
    </source>
</evidence>
<dbReference type="InterPro" id="IPR011611">
    <property type="entry name" value="PfkB_dom"/>
</dbReference>
<evidence type="ECO:0000256" key="3">
    <source>
        <dbReference type="ARBA" id="ARBA00022741"/>
    </source>
</evidence>
<dbReference type="SUPFAM" id="SSF53613">
    <property type="entry name" value="Ribokinase-like"/>
    <property type="match status" value="1"/>
</dbReference>
<dbReference type="RefSeq" id="WP_132604234.1">
    <property type="nucleotide sequence ID" value="NZ_NRRP01000012.1"/>
</dbReference>
<keyword evidence="3" id="KW-0547">Nucleotide-binding</keyword>
<dbReference type="PROSITE" id="PS00584">
    <property type="entry name" value="PFKB_KINASES_2"/>
    <property type="match status" value="1"/>
</dbReference>
<dbReference type="PANTHER" id="PTHR43085:SF1">
    <property type="entry name" value="PSEUDOURIDINE KINASE-RELATED"/>
    <property type="match status" value="1"/>
</dbReference>
<dbReference type="PANTHER" id="PTHR43085">
    <property type="entry name" value="HEXOKINASE FAMILY MEMBER"/>
    <property type="match status" value="1"/>
</dbReference>